<evidence type="ECO:0000313" key="1">
    <source>
        <dbReference type="EMBL" id="AWB65649.1"/>
    </source>
</evidence>
<dbReference type="KEGG" id="cate:C2869_04000"/>
<organism evidence="1 2">
    <name type="scientific">Saccharobesus litoralis</name>
    <dbReference type="NCBI Taxonomy" id="2172099"/>
    <lineage>
        <taxon>Bacteria</taxon>
        <taxon>Pseudomonadati</taxon>
        <taxon>Pseudomonadota</taxon>
        <taxon>Gammaproteobacteria</taxon>
        <taxon>Alteromonadales</taxon>
        <taxon>Alteromonadaceae</taxon>
        <taxon>Saccharobesus</taxon>
    </lineage>
</organism>
<dbReference type="OrthoDB" id="6430191at2"/>
<proteinExistence type="predicted"/>
<protein>
    <submittedName>
        <fullName evidence="1">Uncharacterized protein</fullName>
    </submittedName>
</protein>
<keyword evidence="2" id="KW-1185">Reference proteome</keyword>
<accession>A0A2S0VNA1</accession>
<dbReference type="RefSeq" id="WP_108601724.1">
    <property type="nucleotide sequence ID" value="NZ_CP026604.1"/>
</dbReference>
<dbReference type="EMBL" id="CP026604">
    <property type="protein sequence ID" value="AWB65649.1"/>
    <property type="molecule type" value="Genomic_DNA"/>
</dbReference>
<dbReference type="Proteomes" id="UP000244441">
    <property type="component" value="Chromosome"/>
</dbReference>
<evidence type="ECO:0000313" key="2">
    <source>
        <dbReference type="Proteomes" id="UP000244441"/>
    </source>
</evidence>
<dbReference type="AlphaFoldDB" id="A0A2S0VNA1"/>
<name>A0A2S0VNA1_9ALTE</name>
<reference evidence="1 2" key="1">
    <citation type="submission" date="2018-01" db="EMBL/GenBank/DDBJ databases">
        <title>Genome sequence of a Cantenovulum-like bacteria.</title>
        <authorList>
            <person name="Tan W.R."/>
            <person name="Lau N.-S."/>
            <person name="Go F."/>
            <person name="Amirul A.-A.A."/>
        </authorList>
    </citation>
    <scope>NUCLEOTIDE SEQUENCE [LARGE SCALE GENOMIC DNA]</scope>
    <source>
        <strain evidence="1 2">CCB-QB4</strain>
    </source>
</reference>
<gene>
    <name evidence="1" type="ORF">C2869_04000</name>
</gene>
<sequence length="457" mass="52066">MKNKINSIIPSSLSNPTQPTDFRAVVEIPSNKTFGTFNADNMNRIHFMIITASIREAVSSIETWLYNADPAILNSNLKYIFHIGMNQVSYFERTGTDKKWEDYMFWLCQEYNIVINLSYFVWGTHGESRVNVIKALTQDTDEDNEGTINEWKRTNLADRNKRGKSIPYGLLRNFVLHKALVLVKRKNYQEGRDIFITLDAEPLGLIEPLEDVSTVIKHNQGLKINNEPENNHSRLIKATLSSFSENKTNYTIAKLKWCVNDVVDLAQKIREKRGEQAPWPEPLKDSLALALKESCVYLNKCQAKSYPCEPFFAFTINKDKMTTWEGQLNQHIMTGLTDLSDGWTANCVETTLAGKTIAVTKGVKTYYVTILNKLCGFTTGEGKSLETQLKKDTDYEIKSFINKDYAIPTSFSGVFGDYLLSRCTNNHIQIKGSDLENIRNVAWPEVAEDDVIFDLTI</sequence>